<name>A0A2U9IBB6_9CREN</name>
<feature type="domain" description="Pyrrolo-quinoline quinone repeat" evidence="1">
    <location>
        <begin position="107"/>
        <end position="262"/>
    </location>
</feature>
<gene>
    <name evidence="2" type="ORF">DFR85_00505</name>
</gene>
<dbReference type="InterPro" id="IPR002372">
    <property type="entry name" value="PQQ_rpt_dom"/>
</dbReference>
<dbReference type="SMART" id="SM00564">
    <property type="entry name" value="PQQ"/>
    <property type="match status" value="6"/>
</dbReference>
<dbReference type="SUPFAM" id="SSF50998">
    <property type="entry name" value="Quinoprotein alcohol dehydrogenase-like"/>
    <property type="match status" value="1"/>
</dbReference>
<dbReference type="InterPro" id="IPR018391">
    <property type="entry name" value="PQQ_b-propeller_rpt"/>
</dbReference>
<evidence type="ECO:0000313" key="3">
    <source>
        <dbReference type="Proteomes" id="UP000248044"/>
    </source>
</evidence>
<dbReference type="KEGG" id="abri:DFR85_00505"/>
<organism evidence="2 3">
    <name type="scientific">Acidianus brierleyi</name>
    <dbReference type="NCBI Taxonomy" id="41673"/>
    <lineage>
        <taxon>Archaea</taxon>
        <taxon>Thermoproteota</taxon>
        <taxon>Thermoprotei</taxon>
        <taxon>Sulfolobales</taxon>
        <taxon>Sulfolobaceae</taxon>
        <taxon>Acidianus</taxon>
    </lineage>
</organism>
<dbReference type="PANTHER" id="PTHR34512">
    <property type="entry name" value="CELL SURFACE PROTEIN"/>
    <property type="match status" value="1"/>
</dbReference>
<dbReference type="EMBL" id="CP029289">
    <property type="protein sequence ID" value="AWR93311.1"/>
    <property type="molecule type" value="Genomic_DNA"/>
</dbReference>
<proteinExistence type="predicted"/>
<dbReference type="Pfam" id="PF13360">
    <property type="entry name" value="PQQ_2"/>
    <property type="match status" value="1"/>
</dbReference>
<dbReference type="AlphaFoldDB" id="A0A2U9IBB6"/>
<dbReference type="GeneID" id="36830591"/>
<dbReference type="PANTHER" id="PTHR34512:SF30">
    <property type="entry name" value="OUTER MEMBRANE PROTEIN ASSEMBLY FACTOR BAMB"/>
    <property type="match status" value="1"/>
</dbReference>
<dbReference type="InterPro" id="IPR015943">
    <property type="entry name" value="WD40/YVTN_repeat-like_dom_sf"/>
</dbReference>
<accession>A0A2U9IBB6</accession>
<sequence length="439" mass="48129">MKNQKFLLFISLIILSLTLFSFLSLSYVHDLTLIIHFYSPQKPKTNTFQFEGNPTHVYYVNTTTGYFSLNVNSAIVVPPSIYGQYLIITTSGPMNMQTRSLNEMLGCVIAVNINNGKIIWKDVFPNQIMTQPIIVNGTVVVGLGNAYFINSTIRGNGTNAIVAINIENGKEIWNFSTLGEDMPTPVYYNGNIIEPNGNGCIYAINLLTGTLSWKTKIYSYVSMSSPVLVNGSMYFGSAYPYVFFAINASNGKILWDDNFTALYNNYCVHGLDDSSPAYSNGIVTTSFTLLNNSNSSMVSDMLTAINATSGRILWVLNEGVGSIPPNLESPPEVIYNGTVFQDTPSVGILYAVNLTTGKVIWEIDTGPTTSNIDIYNNYVMIQNSTGTLFIINNGKITEETQLGVMPGPGNLLITRNSIILVGINGEIESIPLKVFQLPS</sequence>
<dbReference type="OrthoDB" id="145878at2157"/>
<keyword evidence="3" id="KW-1185">Reference proteome</keyword>
<reference evidence="2 3" key="1">
    <citation type="submission" date="2018-05" db="EMBL/GenBank/DDBJ databases">
        <title>Complete Genome Sequences of Extremely Thermoacidophilic, Metal-Mobilizing Type-Strain Members of the Archaeal Family Sulfolobaceae: Acidianus brierleyi DSM-1651T, Acidianus sulfidivorans DSM-18786T, Metallosphaera hakonensis DSM-7519T, and Metallosphaera prunae DSM-10039T.</title>
        <authorList>
            <person name="Counts J.A."/>
            <person name="Kelly R.M."/>
        </authorList>
    </citation>
    <scope>NUCLEOTIDE SEQUENCE [LARGE SCALE GENOMIC DNA]</scope>
    <source>
        <strain evidence="2 3">DSM 1651</strain>
    </source>
</reference>
<dbReference type="Gene3D" id="2.130.10.10">
    <property type="entry name" value="YVTN repeat-like/Quinoprotein amine dehydrogenase"/>
    <property type="match status" value="2"/>
</dbReference>
<evidence type="ECO:0000259" key="1">
    <source>
        <dbReference type="Pfam" id="PF13360"/>
    </source>
</evidence>
<dbReference type="Proteomes" id="UP000248044">
    <property type="component" value="Chromosome"/>
</dbReference>
<dbReference type="RefSeq" id="WP_110269195.1">
    <property type="nucleotide sequence ID" value="NZ_CP029289.2"/>
</dbReference>
<dbReference type="InterPro" id="IPR011047">
    <property type="entry name" value="Quinoprotein_ADH-like_sf"/>
</dbReference>
<protein>
    <submittedName>
        <fullName evidence="2">Pyrrolo-quinoline quinone</fullName>
    </submittedName>
</protein>
<evidence type="ECO:0000313" key="2">
    <source>
        <dbReference type="EMBL" id="AWR93311.1"/>
    </source>
</evidence>